<keyword evidence="1" id="KW-1133">Transmembrane helix</keyword>
<feature type="transmembrane region" description="Helical" evidence="1">
    <location>
        <begin position="15"/>
        <end position="35"/>
    </location>
</feature>
<dbReference type="RefSeq" id="WP_010010503.1">
    <property type="nucleotide sequence ID" value="NZ_AZCN01000062.1"/>
</dbReference>
<dbReference type="Proteomes" id="UP000051181">
    <property type="component" value="Unassembled WGS sequence"/>
</dbReference>
<dbReference type="eggNOG" id="ENOG5030AP3">
    <property type="taxonomic scope" value="Bacteria"/>
</dbReference>
<dbReference type="EMBL" id="AZCN01000062">
    <property type="protein sequence ID" value="KRK14922.1"/>
    <property type="molecule type" value="Genomic_DNA"/>
</dbReference>
<dbReference type="GeneID" id="65915673"/>
<comment type="caution">
    <text evidence="2">The sequence shown here is derived from an EMBL/GenBank/DDBJ whole genome shotgun (WGS) entry which is preliminary data.</text>
</comment>
<evidence type="ECO:0008006" key="4">
    <source>
        <dbReference type="Google" id="ProtNLM"/>
    </source>
</evidence>
<protein>
    <recommendedName>
        <fullName evidence="4">Yip1 domain-containing protein</fullName>
    </recommendedName>
</protein>
<feature type="transmembrane region" description="Helical" evidence="1">
    <location>
        <begin position="128"/>
        <end position="151"/>
    </location>
</feature>
<evidence type="ECO:0000256" key="1">
    <source>
        <dbReference type="SAM" id="Phobius"/>
    </source>
</evidence>
<dbReference type="AlphaFoldDB" id="A0A0R1F729"/>
<proteinExistence type="predicted"/>
<evidence type="ECO:0000313" key="2">
    <source>
        <dbReference type="EMBL" id="KRK14922.1"/>
    </source>
</evidence>
<gene>
    <name evidence="2" type="ORF">FD22_GL002046</name>
</gene>
<feature type="transmembrane region" description="Helical" evidence="1">
    <location>
        <begin position="55"/>
        <end position="75"/>
    </location>
</feature>
<organism evidence="2 3">
    <name type="scientific">Loigolactobacillus coryniformis subsp. coryniformis KCTC 3167 = DSM 20001</name>
    <dbReference type="NCBI Taxonomy" id="913848"/>
    <lineage>
        <taxon>Bacteria</taxon>
        <taxon>Bacillati</taxon>
        <taxon>Bacillota</taxon>
        <taxon>Bacilli</taxon>
        <taxon>Lactobacillales</taxon>
        <taxon>Lactobacillaceae</taxon>
        <taxon>Loigolactobacillus</taxon>
    </lineage>
</organism>
<name>A0A0R1F729_9LACO</name>
<feature type="transmembrane region" description="Helical" evidence="1">
    <location>
        <begin position="158"/>
        <end position="176"/>
    </location>
</feature>
<reference evidence="2 3" key="1">
    <citation type="journal article" date="2015" name="Genome Announc.">
        <title>Expanding the biotechnology potential of lactobacilli through comparative genomics of 213 strains and associated genera.</title>
        <authorList>
            <person name="Sun Z."/>
            <person name="Harris H.M."/>
            <person name="McCann A."/>
            <person name="Guo C."/>
            <person name="Argimon S."/>
            <person name="Zhang W."/>
            <person name="Yang X."/>
            <person name="Jeffery I.B."/>
            <person name="Cooney J.C."/>
            <person name="Kagawa T.F."/>
            <person name="Liu W."/>
            <person name="Song Y."/>
            <person name="Salvetti E."/>
            <person name="Wrobel A."/>
            <person name="Rasinkangas P."/>
            <person name="Parkhill J."/>
            <person name="Rea M.C."/>
            <person name="O'Sullivan O."/>
            <person name="Ritari J."/>
            <person name="Douillard F.P."/>
            <person name="Paul Ross R."/>
            <person name="Yang R."/>
            <person name="Briner A.E."/>
            <person name="Felis G.E."/>
            <person name="de Vos W.M."/>
            <person name="Barrangou R."/>
            <person name="Klaenhammer T.R."/>
            <person name="Caufield P.W."/>
            <person name="Cui Y."/>
            <person name="Zhang H."/>
            <person name="O'Toole P.W."/>
        </authorList>
    </citation>
    <scope>NUCLEOTIDE SEQUENCE [LARGE SCALE GENOMIC DNA]</scope>
    <source>
        <strain evidence="2 3">DSM 20001</strain>
    </source>
</reference>
<accession>A0A0R1F729</accession>
<keyword evidence="1" id="KW-0812">Transmembrane</keyword>
<sequence>MKKWFSQASANDTKIWITLYFIVDLVLAYFVAFVYPPKALLVNAPAMVKWVTFGSSAIGLVIGLFLSTYIGYLIYFIWRSILHEEPANTAATKRSFYLTTCLSGILVSLVHLVMIIITGGVINQTVTIILAVVSAIVTAALIYTFFTVLLHKIKLGRAVALTLLVIDLIPTIIGLFR</sequence>
<feature type="transmembrane region" description="Helical" evidence="1">
    <location>
        <begin position="96"/>
        <end position="122"/>
    </location>
</feature>
<evidence type="ECO:0000313" key="3">
    <source>
        <dbReference type="Proteomes" id="UP000051181"/>
    </source>
</evidence>
<dbReference type="PATRIC" id="fig|913848.6.peg.2089"/>
<keyword evidence="1" id="KW-0472">Membrane</keyword>